<reference evidence="2" key="1">
    <citation type="submission" date="2015-08" db="EMBL/GenBank/DDBJ databases">
        <title>Draft genome sequence of Komagataeibacter europaeus CECT 8546 a cellulose producer strain from vinegar produced by the traditional method.</title>
        <authorList>
            <person name="Poehlein A."/>
            <person name="Valera M.J."/>
            <person name="Haack F.S."/>
            <person name="Mas A."/>
            <person name="Daniel R."/>
            <person name="Streit W.R."/>
            <person name="Mateo E."/>
        </authorList>
    </citation>
    <scope>NUCLEOTIDE SEQUENCE [LARGE SCALE GENOMIC DNA]</scope>
    <source>
        <strain evidence="2">CECT 8546</strain>
    </source>
</reference>
<dbReference type="Gene3D" id="3.40.50.300">
    <property type="entry name" value="P-loop containing nucleotide triphosphate hydrolases"/>
    <property type="match status" value="1"/>
</dbReference>
<dbReference type="PATRIC" id="fig|33995.3.peg.2994"/>
<gene>
    <name evidence="2" type="ORF">KOEU_26990</name>
</gene>
<evidence type="ECO:0000313" key="2">
    <source>
        <dbReference type="EMBL" id="KON63792.1"/>
    </source>
</evidence>
<dbReference type="InterPro" id="IPR007111">
    <property type="entry name" value="NACHT_NTPase"/>
</dbReference>
<comment type="caution">
    <text evidence="2">The sequence shown here is derived from an EMBL/GenBank/DDBJ whole genome shotgun (WGS) entry which is preliminary data.</text>
</comment>
<evidence type="ECO:0000259" key="1">
    <source>
        <dbReference type="PROSITE" id="PS50837"/>
    </source>
</evidence>
<keyword evidence="3" id="KW-1185">Reference proteome</keyword>
<proteinExistence type="predicted"/>
<dbReference type="EMBL" id="LHUQ01000020">
    <property type="protein sequence ID" value="KON63792.1"/>
    <property type="molecule type" value="Genomic_DNA"/>
</dbReference>
<accession>A0A0M0EEU2</accession>
<name>A0A0M0EEU2_KOMEU</name>
<evidence type="ECO:0000313" key="3">
    <source>
        <dbReference type="Proteomes" id="UP000037566"/>
    </source>
</evidence>
<organism evidence="2 3">
    <name type="scientific">Komagataeibacter europaeus</name>
    <name type="common">Gluconacetobacter europaeus</name>
    <dbReference type="NCBI Taxonomy" id="33995"/>
    <lineage>
        <taxon>Bacteria</taxon>
        <taxon>Pseudomonadati</taxon>
        <taxon>Pseudomonadota</taxon>
        <taxon>Alphaproteobacteria</taxon>
        <taxon>Acetobacterales</taxon>
        <taxon>Acetobacteraceae</taxon>
        <taxon>Komagataeibacter</taxon>
    </lineage>
</organism>
<dbReference type="PANTHER" id="PTHR46312:SF2">
    <property type="entry name" value="NUCLEOTIDE-BINDING OLIGOMERIZATION DOMAIN-CONTAINING PROTEIN 2-LIKE"/>
    <property type="match status" value="1"/>
</dbReference>
<dbReference type="PROSITE" id="PS50837">
    <property type="entry name" value="NACHT"/>
    <property type="match status" value="1"/>
</dbReference>
<protein>
    <submittedName>
        <fullName evidence="2">NACHT domain protein</fullName>
    </submittedName>
</protein>
<dbReference type="RefSeq" id="WP_082267032.1">
    <property type="nucleotide sequence ID" value="NZ_LHUQ01000020.1"/>
</dbReference>
<dbReference type="Pfam" id="PF05729">
    <property type="entry name" value="NACHT"/>
    <property type="match status" value="1"/>
</dbReference>
<dbReference type="OrthoDB" id="7366945at2"/>
<dbReference type="AlphaFoldDB" id="A0A0M0EEU2"/>
<sequence length="640" mass="74985">MDLVTSSLTVGAMKNISHELNETEKQAITSFVNGIKKNLKKIPKFSQYFTGDGIDRYISYNYEKFSTTKTLLNRNTPVKISDCFVSQNFNYKNERGEQEEIDLNVFLKDTISEYPKNIINGMAGSGKTILLKYIFNESISKGYAKLPIFFEFREINYSREGKSIVKSVVDHVKNSFPSFDDELFHYGMKHGHFYLLLDGFDEISPHMRGIISKEILDLSSNYPISPILVTSRPSQDFISWYGFRQINISKFTREQTVEFIYKTSFDKEKKKEFINDINNLYSTEHNGQSFYADNKEFLSNPLLTSMMLLVFDKKNRIPHNKAVYYSKCYDVLTEEHDSTKGSFIRELYCGLKIEDLTKIFMYFCVLTYNKNIFLFIKNDLIEFINQSISKLRDEDAKKIVDRASDIIRDFCESISIMQNDGIYFEFIHRSFQEYFFAKFAFNNQVIPMERILCSILDRADVSNILSLVDSMGHGEYEKGFIMPILKKTLGKFNEKRSEKKYIVSMFFTRVLSSFGHSPYLYFSDESVPDYYNDVFFEKEEKCNPIEGFYIEVLLKHASIYYKQAYNVSEPKINRCMEKMTKYNFNIKTGDSKSISLLTEFQIINSGIYDVCIALMDVLNYMNNNIEKMNNKFEDNWISEF</sequence>
<dbReference type="SUPFAM" id="SSF52540">
    <property type="entry name" value="P-loop containing nucleoside triphosphate hydrolases"/>
    <property type="match status" value="1"/>
</dbReference>
<dbReference type="PANTHER" id="PTHR46312">
    <property type="entry name" value="NACHT DOMAIN-CONTAINING PROTEIN"/>
    <property type="match status" value="1"/>
</dbReference>
<feature type="domain" description="NACHT" evidence="1">
    <location>
        <begin position="115"/>
        <end position="234"/>
    </location>
</feature>
<dbReference type="InterPro" id="IPR027417">
    <property type="entry name" value="P-loop_NTPase"/>
</dbReference>
<dbReference type="Proteomes" id="UP000037566">
    <property type="component" value="Unassembled WGS sequence"/>
</dbReference>